<dbReference type="Proteomes" id="UP000394068">
    <property type="component" value="Unassembled WGS sequence"/>
</dbReference>
<name>A0A4U9XQG1_9STRE</name>
<evidence type="ECO:0000313" key="3">
    <source>
        <dbReference type="Proteomes" id="UP000394068"/>
    </source>
</evidence>
<dbReference type="RefSeq" id="WP_077321932.1">
    <property type="nucleotide sequence ID" value="NZ_CABEHT010000001.1"/>
</dbReference>
<gene>
    <name evidence="2" type="ORF">NCTC5386_01318</name>
</gene>
<dbReference type="InterPro" id="IPR018730">
    <property type="entry name" value="DUF2273"/>
</dbReference>
<protein>
    <submittedName>
        <fullName evidence="2">Membrane protein</fullName>
    </submittedName>
</protein>
<dbReference type="AlphaFoldDB" id="A0A4U9XQG1"/>
<reference evidence="2 3" key="1">
    <citation type="submission" date="2019-05" db="EMBL/GenBank/DDBJ databases">
        <authorList>
            <consortium name="Pathogen Informatics"/>
        </authorList>
    </citation>
    <scope>NUCLEOTIDE SEQUENCE [LARGE SCALE GENOMIC DNA]</scope>
    <source>
        <strain evidence="2 3">NCTC5386</strain>
    </source>
</reference>
<keyword evidence="1" id="KW-0472">Membrane</keyword>
<dbReference type="Pfam" id="PF10031">
    <property type="entry name" value="DUF2273"/>
    <property type="match status" value="1"/>
</dbReference>
<dbReference type="EMBL" id="CABEHT010000001">
    <property type="protein sequence ID" value="VTS15058.1"/>
    <property type="molecule type" value="Genomic_DNA"/>
</dbReference>
<keyword evidence="1" id="KW-1133">Transmembrane helix</keyword>
<sequence>MEFFEKYKYPIIGGVIGLILAILLMTFGLFKTLLALIFIVLGVYGGLFAKRTGIFDQFIGRR</sequence>
<organism evidence="2 3">
    <name type="scientific">Streptococcus pseudoporcinus</name>
    <dbReference type="NCBI Taxonomy" id="361101"/>
    <lineage>
        <taxon>Bacteria</taxon>
        <taxon>Bacillati</taxon>
        <taxon>Bacillota</taxon>
        <taxon>Bacilli</taxon>
        <taxon>Lactobacillales</taxon>
        <taxon>Streptococcaceae</taxon>
        <taxon>Streptococcus</taxon>
    </lineage>
</organism>
<accession>A0A4U9XQG1</accession>
<feature type="transmembrane region" description="Helical" evidence="1">
    <location>
        <begin position="7"/>
        <end position="27"/>
    </location>
</feature>
<evidence type="ECO:0000256" key="1">
    <source>
        <dbReference type="SAM" id="Phobius"/>
    </source>
</evidence>
<evidence type="ECO:0000313" key="2">
    <source>
        <dbReference type="EMBL" id="VTS15058.1"/>
    </source>
</evidence>
<feature type="transmembrane region" description="Helical" evidence="1">
    <location>
        <begin position="33"/>
        <end position="49"/>
    </location>
</feature>
<keyword evidence="1" id="KW-0812">Transmembrane</keyword>
<proteinExistence type="predicted"/>